<dbReference type="GO" id="GO:0003724">
    <property type="term" value="F:RNA helicase activity"/>
    <property type="evidence" value="ECO:0007669"/>
    <property type="project" value="UniProtKB-EC"/>
</dbReference>
<comment type="caution">
    <text evidence="10">The sequence shown here is derived from an EMBL/GenBank/DDBJ whole genome shotgun (WGS) entry which is preliminary data.</text>
</comment>
<evidence type="ECO:0000256" key="2">
    <source>
        <dbReference type="ARBA" id="ARBA00022801"/>
    </source>
</evidence>
<proteinExistence type="inferred from homology"/>
<dbReference type="EMBL" id="JAODUP010000471">
    <property type="protein sequence ID" value="KAK2149043.1"/>
    <property type="molecule type" value="Genomic_DNA"/>
</dbReference>
<keyword evidence="2 6" id="KW-0378">Hydrolase</keyword>
<name>A0AAD9J9L9_9ANNE</name>
<comment type="catalytic activity">
    <reaction evidence="7">
        <text>ATP + H2O = ADP + phosphate + H(+)</text>
        <dbReference type="Rhea" id="RHEA:13065"/>
        <dbReference type="ChEBI" id="CHEBI:15377"/>
        <dbReference type="ChEBI" id="CHEBI:15378"/>
        <dbReference type="ChEBI" id="CHEBI:30616"/>
        <dbReference type="ChEBI" id="CHEBI:43474"/>
        <dbReference type="ChEBI" id="CHEBI:456216"/>
        <dbReference type="EC" id="3.6.4.13"/>
    </reaction>
</comment>
<evidence type="ECO:0000256" key="7">
    <source>
        <dbReference type="RuleBase" id="RU365068"/>
    </source>
</evidence>
<feature type="region of interest" description="Disordered" evidence="8">
    <location>
        <begin position="508"/>
        <end position="529"/>
    </location>
</feature>
<evidence type="ECO:0000313" key="10">
    <source>
        <dbReference type="EMBL" id="KAK2149043.1"/>
    </source>
</evidence>
<dbReference type="Pfam" id="PF00270">
    <property type="entry name" value="DEAD"/>
    <property type="match status" value="1"/>
</dbReference>
<dbReference type="GO" id="GO:0005524">
    <property type="term" value="F:ATP binding"/>
    <property type="evidence" value="ECO:0007669"/>
    <property type="project" value="UniProtKB-UniRule"/>
</dbReference>
<dbReference type="Gene3D" id="3.40.50.300">
    <property type="entry name" value="P-loop containing nucleotide triphosphate hydrolases"/>
    <property type="match status" value="2"/>
</dbReference>
<dbReference type="GO" id="GO:0016787">
    <property type="term" value="F:hydrolase activity"/>
    <property type="evidence" value="ECO:0007669"/>
    <property type="project" value="UniProtKB-KW"/>
</dbReference>
<keyword evidence="4 6" id="KW-0067">ATP-binding</keyword>
<dbReference type="InterPro" id="IPR011545">
    <property type="entry name" value="DEAD/DEAH_box_helicase_dom"/>
</dbReference>
<comment type="similarity">
    <text evidence="6">Belongs to the DEAD box helicase family.</text>
</comment>
<evidence type="ECO:0000256" key="1">
    <source>
        <dbReference type="ARBA" id="ARBA00022741"/>
    </source>
</evidence>
<organism evidence="10 11">
    <name type="scientific">Paralvinella palmiformis</name>
    <dbReference type="NCBI Taxonomy" id="53620"/>
    <lineage>
        <taxon>Eukaryota</taxon>
        <taxon>Metazoa</taxon>
        <taxon>Spiralia</taxon>
        <taxon>Lophotrochozoa</taxon>
        <taxon>Annelida</taxon>
        <taxon>Polychaeta</taxon>
        <taxon>Sedentaria</taxon>
        <taxon>Canalipalpata</taxon>
        <taxon>Terebellida</taxon>
        <taxon>Terebelliformia</taxon>
        <taxon>Alvinellidae</taxon>
        <taxon>Paralvinella</taxon>
    </lineage>
</organism>
<dbReference type="AlphaFoldDB" id="A0AAD9J9L9"/>
<dbReference type="PANTHER" id="PTHR24031">
    <property type="entry name" value="RNA HELICASE"/>
    <property type="match status" value="1"/>
</dbReference>
<evidence type="ECO:0000256" key="6">
    <source>
        <dbReference type="RuleBase" id="RU000492"/>
    </source>
</evidence>
<comment type="function">
    <text evidence="7">RNA helicase.</text>
</comment>
<evidence type="ECO:0000256" key="5">
    <source>
        <dbReference type="ARBA" id="ARBA00022884"/>
    </source>
</evidence>
<dbReference type="PROSITE" id="PS51192">
    <property type="entry name" value="HELICASE_ATP_BIND_1"/>
    <property type="match status" value="1"/>
</dbReference>
<feature type="compositionally biased region" description="Polar residues" evidence="8">
    <location>
        <begin position="516"/>
        <end position="527"/>
    </location>
</feature>
<dbReference type="InterPro" id="IPR000629">
    <property type="entry name" value="RNA-helicase_DEAD-box_CS"/>
</dbReference>
<dbReference type="SMART" id="SM00487">
    <property type="entry name" value="DEXDc"/>
    <property type="match status" value="1"/>
</dbReference>
<reference evidence="10" key="1">
    <citation type="journal article" date="2023" name="Mol. Biol. Evol.">
        <title>Third-Generation Sequencing Reveals the Adaptive Role of the Epigenome in Three Deep-Sea Polychaetes.</title>
        <authorList>
            <person name="Perez M."/>
            <person name="Aroh O."/>
            <person name="Sun Y."/>
            <person name="Lan Y."/>
            <person name="Juniper S.K."/>
            <person name="Young C.R."/>
            <person name="Angers B."/>
            <person name="Qian P.Y."/>
        </authorList>
    </citation>
    <scope>NUCLEOTIDE SEQUENCE</scope>
    <source>
        <strain evidence="10">P08H-3</strain>
    </source>
</reference>
<feature type="domain" description="Helicase ATP-binding" evidence="9">
    <location>
        <begin position="68"/>
        <end position="233"/>
    </location>
</feature>
<protein>
    <recommendedName>
        <fullName evidence="7">ATP-dependent RNA helicase</fullName>
        <ecNumber evidence="7">3.6.4.13</ecNumber>
    </recommendedName>
</protein>
<dbReference type="InterPro" id="IPR014001">
    <property type="entry name" value="Helicase_ATP-bd"/>
</dbReference>
<keyword evidence="11" id="KW-1185">Reference proteome</keyword>
<dbReference type="EC" id="3.6.4.13" evidence="7"/>
<gene>
    <name evidence="10" type="ORF">LSH36_471g06011</name>
</gene>
<dbReference type="SUPFAM" id="SSF52540">
    <property type="entry name" value="P-loop containing nucleoside triphosphate hydrolases"/>
    <property type="match status" value="2"/>
</dbReference>
<accession>A0AAD9J9L9</accession>
<keyword evidence="1 6" id="KW-0547">Nucleotide-binding</keyword>
<dbReference type="GO" id="GO:0003723">
    <property type="term" value="F:RNA binding"/>
    <property type="evidence" value="ECO:0007669"/>
    <property type="project" value="UniProtKB-UniRule"/>
</dbReference>
<comment type="domain">
    <text evidence="7">The Q motif is unique to and characteristic of the DEAD box family of RNA helicases and controls ATP binding and hydrolysis.</text>
</comment>
<keyword evidence="5 7" id="KW-0694">RNA-binding</keyword>
<dbReference type="SMART" id="SM01178">
    <property type="entry name" value="DUF4217"/>
    <property type="match status" value="1"/>
</dbReference>
<evidence type="ECO:0000256" key="3">
    <source>
        <dbReference type="ARBA" id="ARBA00022806"/>
    </source>
</evidence>
<evidence type="ECO:0000259" key="9">
    <source>
        <dbReference type="PROSITE" id="PS51192"/>
    </source>
</evidence>
<keyword evidence="3 6" id="KW-0347">Helicase</keyword>
<dbReference type="Proteomes" id="UP001208570">
    <property type="component" value="Unassembled WGS sequence"/>
</dbReference>
<dbReference type="PROSITE" id="PS00039">
    <property type="entry name" value="DEAD_ATP_HELICASE"/>
    <property type="match status" value="1"/>
</dbReference>
<dbReference type="Pfam" id="PF13959">
    <property type="entry name" value="CTE_SPB4"/>
    <property type="match status" value="1"/>
</dbReference>
<evidence type="ECO:0000256" key="4">
    <source>
        <dbReference type="ARBA" id="ARBA00022840"/>
    </source>
</evidence>
<sequence length="550" mass="61894">MSEDGDIFLNLTAGYVQKSTKQNTSKKERKKRLERRKEEEGLLQQYISLKKLHNETTHVTGDVSTSETGKTLSYAIPIVQHLQGLKPKISRSDGILALVIVPTRELALQSFDTFQKLVRPFTWIVPGCLMGGERKKAEKARLRKGLNIIVATPGRLIDHIKNTKNVHLHKILWLVIDEADRLLDMGFERDVREIIDVLNEQGPKERNTALLSATLTEGVERLAGMSLHSPVKIDMSSESSSKKSDELISMKIAIPESLRHHCVIVPSKLRLVSLAAFILWKCKMAPKRSKIIVFMSTQDAVDFHHKLFFNTLLEDDDKEGNQLLYSLHGYMPQKYMPPGSTTDYVHRVGRTARIGSRGNALLFLSPVEASYAELLADCGINLIEVHMNHILQTLLVGIDKLQFLWEQSDPPQTIQEAASSLQARFIDFVRIDKEARTLARKAFQSFICAYAAYPASVKRVFHVKNLHLGHVATSFGLQEAPTKIGTIIGKQGRLSGDAYHKKTRSFQKGPLPYSMHKSNASEFSSGLDSRLSAQVKLTRKEKKKLNVTKK</sequence>
<dbReference type="InterPro" id="IPR025313">
    <property type="entry name" value="SPB4-like_CTE"/>
</dbReference>
<evidence type="ECO:0000313" key="11">
    <source>
        <dbReference type="Proteomes" id="UP001208570"/>
    </source>
</evidence>
<dbReference type="InterPro" id="IPR027417">
    <property type="entry name" value="P-loop_NTPase"/>
</dbReference>
<evidence type="ECO:0000256" key="8">
    <source>
        <dbReference type="SAM" id="MobiDB-lite"/>
    </source>
</evidence>